<feature type="domain" description="Myb/SANT-like DNA-binding" evidence="6">
    <location>
        <begin position="82"/>
        <end position="154"/>
    </location>
</feature>
<reference evidence="7" key="1">
    <citation type="submission" date="2025-05" db="UniProtKB">
        <authorList>
            <consortium name="EnsemblMetazoa"/>
        </authorList>
    </citation>
    <scope>IDENTIFICATION</scope>
</reference>
<evidence type="ECO:0000313" key="8">
    <source>
        <dbReference type="Proteomes" id="UP001652700"/>
    </source>
</evidence>
<evidence type="ECO:0000256" key="5">
    <source>
        <dbReference type="ARBA" id="ARBA00025466"/>
    </source>
</evidence>
<dbReference type="InterPro" id="IPR028002">
    <property type="entry name" value="Myb_DNA-bind_5"/>
</dbReference>
<dbReference type="PANTHER" id="PTHR23098:SF16">
    <property type="entry name" value="REGULATORY PROTEIN ZESTE"/>
    <property type="match status" value="1"/>
</dbReference>
<name>A0ABM5K088_DIAVI</name>
<comment type="function">
    <text evidence="5">Involved in transvection phenomena (= synapsis-dependent gene expression), where the synaptic pairing of chromosomes carrying genes with which zeste interacts influences the expression of these genes. Zeste binds to DNA and stimulates transcription from a nearby promoter.</text>
</comment>
<keyword evidence="4" id="KW-0804">Transcription</keyword>
<comment type="subunit">
    <text evidence="1">Self-associates forming complexes of several hundred monomers.</text>
</comment>
<evidence type="ECO:0000256" key="1">
    <source>
        <dbReference type="ARBA" id="ARBA00011764"/>
    </source>
</evidence>
<keyword evidence="3" id="KW-0805">Transcription regulation</keyword>
<accession>A0ABM5K088</accession>
<dbReference type="Pfam" id="PF13873">
    <property type="entry name" value="Myb_DNA-bind_5"/>
    <property type="match status" value="1"/>
</dbReference>
<dbReference type="PANTHER" id="PTHR23098">
    <property type="entry name" value="AGAP001331-PA-RELATED"/>
    <property type="match status" value="1"/>
</dbReference>
<proteinExistence type="predicted"/>
<organism evidence="7 8">
    <name type="scientific">Diabrotica virgifera virgifera</name>
    <name type="common">western corn rootworm</name>
    <dbReference type="NCBI Taxonomy" id="50390"/>
    <lineage>
        <taxon>Eukaryota</taxon>
        <taxon>Metazoa</taxon>
        <taxon>Ecdysozoa</taxon>
        <taxon>Arthropoda</taxon>
        <taxon>Hexapoda</taxon>
        <taxon>Insecta</taxon>
        <taxon>Pterygota</taxon>
        <taxon>Neoptera</taxon>
        <taxon>Endopterygota</taxon>
        <taxon>Coleoptera</taxon>
        <taxon>Polyphaga</taxon>
        <taxon>Cucujiformia</taxon>
        <taxon>Chrysomeloidea</taxon>
        <taxon>Chrysomelidae</taxon>
        <taxon>Galerucinae</taxon>
        <taxon>Diabroticina</taxon>
        <taxon>Diabroticites</taxon>
        <taxon>Diabrotica</taxon>
    </lineage>
</organism>
<dbReference type="RefSeq" id="XP_050503602.1">
    <property type="nucleotide sequence ID" value="XM_050647645.1"/>
</dbReference>
<evidence type="ECO:0000256" key="4">
    <source>
        <dbReference type="ARBA" id="ARBA00023163"/>
    </source>
</evidence>
<dbReference type="EnsemblMetazoa" id="XM_050647645.1">
    <property type="protein sequence ID" value="XP_050503602.1"/>
    <property type="gene ID" value="LOC126882661"/>
</dbReference>
<sequence>MEVEQETTCQAEMDYNAVEEDPLNICKVEIKEEPQKEHKQDIFDYVVLKKTTKKTEIEQGKHKLTPCKKRQTNPRDHEAATKMSTEQKEVMVAFMEDNPDFAKGKLLGHHVKEIRTGMWEVLSTQLNSISGPKKTSQKWQRVWIDLKNKVKKKASTIKSSLAQTGGGPPLKVVLTDVELKIVSIMGDAAVYGMESSHTDPPDSEDVNQPPEKLLVHRASTSTTTTDLSELEDVGFEEHSYTKLPGKEEKFSQELLPQAQQPQELLPQPQQLQELLPQPQQPQQFLPQQRVVVQEKVTAKRRLSNSSASTSCDEASCDEAARRAGKKMKVESAMSALQAAAKFAEIGEGLNNRMDSISQKLDSLIESKRQSNAKLDLLVETRKETNTILKSIAAALENLKK</sequence>
<evidence type="ECO:0000256" key="3">
    <source>
        <dbReference type="ARBA" id="ARBA00023015"/>
    </source>
</evidence>
<protein>
    <recommendedName>
        <fullName evidence="2">Regulatory protein zeste</fullName>
    </recommendedName>
</protein>
<dbReference type="Proteomes" id="UP001652700">
    <property type="component" value="Unplaced"/>
</dbReference>
<evidence type="ECO:0000313" key="7">
    <source>
        <dbReference type="EnsemblMetazoa" id="XP_050503602.1"/>
    </source>
</evidence>
<keyword evidence="8" id="KW-1185">Reference proteome</keyword>
<dbReference type="GeneID" id="126882661"/>
<evidence type="ECO:0000259" key="6">
    <source>
        <dbReference type="Pfam" id="PF13873"/>
    </source>
</evidence>
<evidence type="ECO:0000256" key="2">
    <source>
        <dbReference type="ARBA" id="ARBA00016807"/>
    </source>
</evidence>